<accession>A0A2A6CQ48</accession>
<dbReference type="Gene3D" id="3.40.720.10">
    <property type="entry name" value="Alkaline Phosphatase, subunit A"/>
    <property type="match status" value="1"/>
</dbReference>
<dbReference type="CDD" id="cd16021">
    <property type="entry name" value="ALP_like"/>
    <property type="match status" value="1"/>
</dbReference>
<keyword evidence="2" id="KW-1185">Reference proteome</keyword>
<dbReference type="InterPro" id="IPR017850">
    <property type="entry name" value="Alkaline_phosphatase_core_sf"/>
</dbReference>
<proteinExistence type="predicted"/>
<dbReference type="EnsemblMetazoa" id="PPA41329.1">
    <property type="protein sequence ID" value="PPA41329.1"/>
    <property type="gene ID" value="WBGene00279698"/>
</dbReference>
<name>A0A2A6CQ48_PRIPA</name>
<dbReference type="InterPro" id="IPR004245">
    <property type="entry name" value="DUF229"/>
</dbReference>
<dbReference type="PANTHER" id="PTHR10974:SF75">
    <property type="entry name" value="SULFATASE DOMAIN-CONTAINING PROTEIN"/>
    <property type="match status" value="1"/>
</dbReference>
<reference evidence="2" key="1">
    <citation type="journal article" date="2008" name="Nat. Genet.">
        <title>The Pristionchus pacificus genome provides a unique perspective on nematode lifestyle and parasitism.</title>
        <authorList>
            <person name="Dieterich C."/>
            <person name="Clifton S.W."/>
            <person name="Schuster L.N."/>
            <person name="Chinwalla A."/>
            <person name="Delehaunty K."/>
            <person name="Dinkelacker I."/>
            <person name="Fulton L."/>
            <person name="Fulton R."/>
            <person name="Godfrey J."/>
            <person name="Minx P."/>
            <person name="Mitreva M."/>
            <person name="Roeseler W."/>
            <person name="Tian H."/>
            <person name="Witte H."/>
            <person name="Yang S.P."/>
            <person name="Wilson R.K."/>
            <person name="Sommer R.J."/>
        </authorList>
    </citation>
    <scope>NUCLEOTIDE SEQUENCE [LARGE SCALE GENOMIC DNA]</scope>
    <source>
        <strain evidence="2">PS312</strain>
    </source>
</reference>
<protein>
    <submittedName>
        <fullName evidence="1">Uncharacterized protein</fullName>
    </submittedName>
</protein>
<organism evidence="1 2">
    <name type="scientific">Pristionchus pacificus</name>
    <name type="common">Parasitic nematode worm</name>
    <dbReference type="NCBI Taxonomy" id="54126"/>
    <lineage>
        <taxon>Eukaryota</taxon>
        <taxon>Metazoa</taxon>
        <taxon>Ecdysozoa</taxon>
        <taxon>Nematoda</taxon>
        <taxon>Chromadorea</taxon>
        <taxon>Rhabditida</taxon>
        <taxon>Rhabditina</taxon>
        <taxon>Diplogasteromorpha</taxon>
        <taxon>Diplogasteroidea</taxon>
        <taxon>Neodiplogasteridae</taxon>
        <taxon>Pristionchus</taxon>
    </lineage>
</organism>
<dbReference type="OrthoDB" id="5862419at2759"/>
<dbReference type="Pfam" id="PF02995">
    <property type="entry name" value="DUF229"/>
    <property type="match status" value="1"/>
</dbReference>
<dbReference type="FunFam" id="3.40.720.10:FF:000082">
    <property type="entry name" value="Protein CBG10792"/>
    <property type="match status" value="1"/>
</dbReference>
<evidence type="ECO:0000313" key="2">
    <source>
        <dbReference type="Proteomes" id="UP000005239"/>
    </source>
</evidence>
<dbReference type="Proteomes" id="UP000005239">
    <property type="component" value="Unassembled WGS sequence"/>
</dbReference>
<dbReference type="PANTHER" id="PTHR10974">
    <property type="entry name" value="FI08016P-RELATED"/>
    <property type="match status" value="1"/>
</dbReference>
<gene>
    <name evidence="1" type="primary">WBGene00279698</name>
</gene>
<dbReference type="SUPFAM" id="SSF53649">
    <property type="entry name" value="Alkaline phosphatase-like"/>
    <property type="match status" value="1"/>
</dbReference>
<dbReference type="AlphaFoldDB" id="A0A2A6CQ48"/>
<reference evidence="1" key="2">
    <citation type="submission" date="2022-06" db="UniProtKB">
        <authorList>
            <consortium name="EnsemblMetazoa"/>
        </authorList>
    </citation>
    <scope>IDENTIFICATION</scope>
    <source>
        <strain evidence="1">PS312</strain>
    </source>
</reference>
<sequence length="645" mass="74424">MLNSSIPRPFVAESSTQVPMFLRILLLLTSIGFFLIVFLQVDLVPSVLIIAIDDPEEALFSTCNLAEFGDGWTKEVLRLSRVNKNPLKHCDRGFKPMTRLDEKGRLTIRQDLKNVICKARSVEFDTEKIVKHGAWTNLTHLPSSRFTSDIIQTRCFSRNGTKVEDFIHIQVVRKNKPMVEGDFKPSPFPFSNPLEGVPQLDKELPPSVYIFVVDSVSNSQALRSLPKTITFLKKEHDAINLRHVNKVGENSHPNGMALFFGKLTSRVDRSLFGRPSVEPDWGKNEHCYGYLDNKGFVLSDFTKKGYVSLMAEDWARGVFNYPNCYGFDRPPTTHYMRPFQLQYDRHRQASRAFQGPHQCLEPHTFLYQYLDRFIAAYPKQPKIALTWASNVAHDDPNRLFHFDKQLFEFFREHAEEFDRSYVFLMGDHGLRFGAVRQTWIGNREVNNPMFFVSMPRRLRPKLNPILKENGDQLLTSFDIHATFVDILNGMDAKERPGGLRGNSLFRSLPVGERSCRTLPIPPRFCLCEWNRTEVEEWTERRAIGRAATELLNERLRSENITDHCQVFTHLKTKKVARIDGTRGIHSIAFKTEQCNAEFKTMIRVKNHNGTLITSFVSDFTRTNSYGKTAECMNWRPELRPICCCK</sequence>
<accession>A0A8R1UXZ5</accession>
<evidence type="ECO:0000313" key="1">
    <source>
        <dbReference type="EnsemblMetazoa" id="PPA41329.1"/>
    </source>
</evidence>